<keyword evidence="4" id="KW-1185">Reference proteome</keyword>
<evidence type="ECO:0000256" key="1">
    <source>
        <dbReference type="ARBA" id="ARBA00011738"/>
    </source>
</evidence>
<dbReference type="InterPro" id="IPR011008">
    <property type="entry name" value="Dimeric_a/b-barrel"/>
</dbReference>
<evidence type="ECO:0000259" key="2">
    <source>
        <dbReference type="PROSITE" id="PS51502"/>
    </source>
</evidence>
<accession>A0A1H6BN77</accession>
<dbReference type="InterPro" id="IPR044662">
    <property type="entry name" value="HS1/DABB1-like"/>
</dbReference>
<dbReference type="SUPFAM" id="SSF54909">
    <property type="entry name" value="Dimeric alpha+beta barrel"/>
    <property type="match status" value="1"/>
</dbReference>
<dbReference type="Proteomes" id="UP000236723">
    <property type="component" value="Unassembled WGS sequence"/>
</dbReference>
<dbReference type="Gene3D" id="3.30.70.100">
    <property type="match status" value="1"/>
</dbReference>
<dbReference type="PANTHER" id="PTHR33178:SF10">
    <property type="entry name" value="STRESS-RESPONSE A_B BARREL DOMAIN-CONTAINING PROTEIN"/>
    <property type="match status" value="1"/>
</dbReference>
<dbReference type="AlphaFoldDB" id="A0A1H6BN77"/>
<dbReference type="SMART" id="SM00886">
    <property type="entry name" value="Dabb"/>
    <property type="match status" value="1"/>
</dbReference>
<sequence length="112" mass="12602">MRISGRREYYGDGMSGFRHVALFRWVEGTTVSQQEEVAARLSRLPGRIPQIRSYSLGTNAGVTPGGYDFAVVADFADRADYLVYRDHPDHRAVLDEVIKPLIGERAAIQYDL</sequence>
<name>A0A1H6BN77_9ACTN</name>
<dbReference type="PANTHER" id="PTHR33178">
    <property type="match status" value="1"/>
</dbReference>
<feature type="domain" description="Stress-response A/B barrel" evidence="2">
    <location>
        <begin position="17"/>
        <end position="110"/>
    </location>
</feature>
<protein>
    <submittedName>
        <fullName evidence="3">Stress responsive A/B Barrel Domain</fullName>
    </submittedName>
</protein>
<dbReference type="InterPro" id="IPR013097">
    <property type="entry name" value="Dabb"/>
</dbReference>
<gene>
    <name evidence="3" type="ORF">SAMN04489712_107277</name>
</gene>
<organism evidence="3 4">
    <name type="scientific">Thermomonospora echinospora</name>
    <dbReference type="NCBI Taxonomy" id="1992"/>
    <lineage>
        <taxon>Bacteria</taxon>
        <taxon>Bacillati</taxon>
        <taxon>Actinomycetota</taxon>
        <taxon>Actinomycetes</taxon>
        <taxon>Streptosporangiales</taxon>
        <taxon>Thermomonosporaceae</taxon>
        <taxon>Thermomonospora</taxon>
    </lineage>
</organism>
<dbReference type="EMBL" id="FNVO01000007">
    <property type="protein sequence ID" value="SEG62158.1"/>
    <property type="molecule type" value="Genomic_DNA"/>
</dbReference>
<proteinExistence type="predicted"/>
<evidence type="ECO:0000313" key="3">
    <source>
        <dbReference type="EMBL" id="SEG62158.1"/>
    </source>
</evidence>
<dbReference type="Pfam" id="PF07876">
    <property type="entry name" value="Dabb"/>
    <property type="match status" value="1"/>
</dbReference>
<reference evidence="4" key="1">
    <citation type="submission" date="2016-10" db="EMBL/GenBank/DDBJ databases">
        <authorList>
            <person name="Varghese N."/>
            <person name="Submissions S."/>
        </authorList>
    </citation>
    <scope>NUCLEOTIDE SEQUENCE [LARGE SCALE GENOMIC DNA]</scope>
    <source>
        <strain evidence="4">DSM 43163</strain>
    </source>
</reference>
<dbReference type="PROSITE" id="PS51502">
    <property type="entry name" value="S_R_A_B_BARREL"/>
    <property type="match status" value="1"/>
</dbReference>
<comment type="subunit">
    <text evidence="1">Homodimer.</text>
</comment>
<evidence type="ECO:0000313" key="4">
    <source>
        <dbReference type="Proteomes" id="UP000236723"/>
    </source>
</evidence>